<dbReference type="EMBL" id="JAVREO010000027">
    <property type="protein sequence ID" value="MDT0270430.1"/>
    <property type="molecule type" value="Genomic_DNA"/>
</dbReference>
<protein>
    <recommendedName>
        <fullName evidence="5">DUF2567 domain-containing protein</fullName>
    </recommendedName>
</protein>
<dbReference type="RefSeq" id="WP_311670496.1">
    <property type="nucleotide sequence ID" value="NZ_JAVREO010000027.1"/>
</dbReference>
<gene>
    <name evidence="3" type="ORF">RM844_29575</name>
</gene>
<feature type="transmembrane region" description="Helical" evidence="2">
    <location>
        <begin position="89"/>
        <end position="109"/>
    </location>
</feature>
<reference evidence="4" key="1">
    <citation type="submission" date="2023-07" db="EMBL/GenBank/DDBJ databases">
        <title>30 novel species of actinomycetes from the DSMZ collection.</title>
        <authorList>
            <person name="Nouioui I."/>
        </authorList>
    </citation>
    <scope>NUCLEOTIDE SEQUENCE [LARGE SCALE GENOMIC DNA]</scope>
    <source>
        <strain evidence="4">DSM 44915</strain>
    </source>
</reference>
<keyword evidence="2" id="KW-0472">Membrane</keyword>
<keyword evidence="4" id="KW-1185">Reference proteome</keyword>
<evidence type="ECO:0000313" key="3">
    <source>
        <dbReference type="EMBL" id="MDT0270430.1"/>
    </source>
</evidence>
<feature type="region of interest" description="Disordered" evidence="1">
    <location>
        <begin position="180"/>
        <end position="200"/>
    </location>
</feature>
<comment type="caution">
    <text evidence="3">The sequence shown here is derived from an EMBL/GenBank/DDBJ whole genome shotgun (WGS) entry which is preliminary data.</text>
</comment>
<proteinExistence type="predicted"/>
<sequence>MTTPTPPHSPHQEFLAHPPPPDAATESLGVLVVLVGLVTTLSGVSTVAWIALEFDGGPAELTLNEVARLLPSAEKGSTLGGFAHLQLQYLTWPTVLVAALASLATAWPRPGLAPRRGPRRLAVAACVYGVAATALLAVSLDGLGVREGYWSDCRVLAGPWVTAIGLALMLLGVRISRRSRRPAPAPDAGPTPVERHLAED</sequence>
<organism evidence="3 4">
    <name type="scientific">Streptomyces chisholmiae</name>
    <dbReference type="NCBI Taxonomy" id="3075540"/>
    <lineage>
        <taxon>Bacteria</taxon>
        <taxon>Bacillati</taxon>
        <taxon>Actinomycetota</taxon>
        <taxon>Actinomycetes</taxon>
        <taxon>Kitasatosporales</taxon>
        <taxon>Streptomycetaceae</taxon>
        <taxon>Streptomyces</taxon>
    </lineage>
</organism>
<name>A0ABU2JZL4_9ACTN</name>
<keyword evidence="2" id="KW-1133">Transmembrane helix</keyword>
<evidence type="ECO:0000256" key="2">
    <source>
        <dbReference type="SAM" id="Phobius"/>
    </source>
</evidence>
<dbReference type="Proteomes" id="UP001183410">
    <property type="component" value="Unassembled WGS sequence"/>
</dbReference>
<feature type="region of interest" description="Disordered" evidence="1">
    <location>
        <begin position="1"/>
        <end position="20"/>
    </location>
</feature>
<evidence type="ECO:0000313" key="4">
    <source>
        <dbReference type="Proteomes" id="UP001183410"/>
    </source>
</evidence>
<feature type="transmembrane region" description="Helical" evidence="2">
    <location>
        <begin position="121"/>
        <end position="143"/>
    </location>
</feature>
<evidence type="ECO:0000256" key="1">
    <source>
        <dbReference type="SAM" id="MobiDB-lite"/>
    </source>
</evidence>
<feature type="transmembrane region" description="Helical" evidence="2">
    <location>
        <begin position="155"/>
        <end position="173"/>
    </location>
</feature>
<keyword evidence="2" id="KW-0812">Transmembrane</keyword>
<accession>A0ABU2JZL4</accession>
<evidence type="ECO:0008006" key="5">
    <source>
        <dbReference type="Google" id="ProtNLM"/>
    </source>
</evidence>
<feature type="transmembrane region" description="Helical" evidence="2">
    <location>
        <begin position="28"/>
        <end position="52"/>
    </location>
</feature>